<keyword evidence="7" id="KW-0675">Receptor</keyword>
<dbReference type="PANTHER" id="PTHR24230">
    <property type="entry name" value="G-PROTEIN COUPLED RECEPTOR"/>
    <property type="match status" value="1"/>
</dbReference>
<dbReference type="EMBL" id="JAIWYP010000005">
    <property type="protein sequence ID" value="KAH3818325.1"/>
    <property type="molecule type" value="Genomic_DNA"/>
</dbReference>
<evidence type="ECO:0000256" key="8">
    <source>
        <dbReference type="ARBA" id="ARBA00023224"/>
    </source>
</evidence>
<keyword evidence="3 9" id="KW-0812">Transmembrane</keyword>
<dbReference type="GO" id="GO:0007218">
    <property type="term" value="P:neuropeptide signaling pathway"/>
    <property type="evidence" value="ECO:0007669"/>
    <property type="project" value="TreeGrafter"/>
</dbReference>
<evidence type="ECO:0000256" key="6">
    <source>
        <dbReference type="ARBA" id="ARBA00023136"/>
    </source>
</evidence>
<feature type="transmembrane region" description="Helical" evidence="9">
    <location>
        <begin position="46"/>
        <end position="69"/>
    </location>
</feature>
<keyword evidence="2" id="KW-1003">Cell membrane</keyword>
<keyword evidence="4 9" id="KW-1133">Transmembrane helix</keyword>
<organism evidence="11 12">
    <name type="scientific">Dreissena polymorpha</name>
    <name type="common">Zebra mussel</name>
    <name type="synonym">Mytilus polymorpha</name>
    <dbReference type="NCBI Taxonomy" id="45954"/>
    <lineage>
        <taxon>Eukaryota</taxon>
        <taxon>Metazoa</taxon>
        <taxon>Spiralia</taxon>
        <taxon>Lophotrochozoa</taxon>
        <taxon>Mollusca</taxon>
        <taxon>Bivalvia</taxon>
        <taxon>Autobranchia</taxon>
        <taxon>Heteroconchia</taxon>
        <taxon>Euheterodonta</taxon>
        <taxon>Imparidentia</taxon>
        <taxon>Neoheterodontei</taxon>
        <taxon>Myida</taxon>
        <taxon>Dreissenoidea</taxon>
        <taxon>Dreissenidae</taxon>
        <taxon>Dreissena</taxon>
    </lineage>
</organism>
<dbReference type="CDD" id="cd00637">
    <property type="entry name" value="7tm_classA_rhodopsin-like"/>
    <property type="match status" value="1"/>
</dbReference>
<evidence type="ECO:0000256" key="5">
    <source>
        <dbReference type="ARBA" id="ARBA00023040"/>
    </source>
</evidence>
<evidence type="ECO:0000256" key="2">
    <source>
        <dbReference type="ARBA" id="ARBA00022475"/>
    </source>
</evidence>
<evidence type="ECO:0000256" key="1">
    <source>
        <dbReference type="ARBA" id="ARBA00004651"/>
    </source>
</evidence>
<evidence type="ECO:0000259" key="10">
    <source>
        <dbReference type="PROSITE" id="PS50262"/>
    </source>
</evidence>
<evidence type="ECO:0000256" key="9">
    <source>
        <dbReference type="SAM" id="Phobius"/>
    </source>
</evidence>
<keyword evidence="5" id="KW-0297">G-protein coupled receptor</keyword>
<dbReference type="AlphaFoldDB" id="A0A9D4GN81"/>
<gene>
    <name evidence="11" type="ORF">DPMN_119929</name>
</gene>
<sequence>MDTDKNDANTVEIVPPIVYMSTVCSAGIIGNFVALIFYVSRKDKSAVTLVPTALTGNDFIGSIVLLATIAGPVHSMTYTNVAACKLQGFLSHVFVMNSVFLLFILAVNRFLNICKTSKWKSIFARRKAVMCNITCTT</sequence>
<dbReference type="SUPFAM" id="SSF81321">
    <property type="entry name" value="Family A G protein-coupled receptor-like"/>
    <property type="match status" value="1"/>
</dbReference>
<comment type="subcellular location">
    <subcellularLocation>
        <location evidence="1">Cell membrane</location>
        <topology evidence="1">Multi-pass membrane protein</topology>
    </subcellularLocation>
</comment>
<feature type="transmembrane region" description="Helical" evidence="9">
    <location>
        <begin position="17"/>
        <end position="39"/>
    </location>
</feature>
<keyword evidence="8" id="KW-0807">Transducer</keyword>
<keyword evidence="12" id="KW-1185">Reference proteome</keyword>
<accession>A0A9D4GN81</accession>
<keyword evidence="6 9" id="KW-0472">Membrane</keyword>
<proteinExistence type="predicted"/>
<dbReference type="Pfam" id="PF00001">
    <property type="entry name" value="7tm_1"/>
    <property type="match status" value="1"/>
</dbReference>
<protein>
    <recommendedName>
        <fullName evidence="10">G-protein coupled receptors family 1 profile domain-containing protein</fullName>
    </recommendedName>
</protein>
<evidence type="ECO:0000313" key="12">
    <source>
        <dbReference type="Proteomes" id="UP000828390"/>
    </source>
</evidence>
<evidence type="ECO:0000256" key="7">
    <source>
        <dbReference type="ARBA" id="ARBA00023170"/>
    </source>
</evidence>
<dbReference type="GO" id="GO:0008528">
    <property type="term" value="F:G protein-coupled peptide receptor activity"/>
    <property type="evidence" value="ECO:0007669"/>
    <property type="project" value="TreeGrafter"/>
</dbReference>
<name>A0A9D4GN81_DREPO</name>
<reference evidence="11" key="2">
    <citation type="submission" date="2020-11" db="EMBL/GenBank/DDBJ databases">
        <authorList>
            <person name="McCartney M.A."/>
            <person name="Auch B."/>
            <person name="Kono T."/>
            <person name="Mallez S."/>
            <person name="Becker A."/>
            <person name="Gohl D.M."/>
            <person name="Silverstein K.A.T."/>
            <person name="Koren S."/>
            <person name="Bechman K.B."/>
            <person name="Herman A."/>
            <person name="Abrahante J.E."/>
            <person name="Garbe J."/>
        </authorList>
    </citation>
    <scope>NUCLEOTIDE SEQUENCE</scope>
    <source>
        <strain evidence="11">Duluth1</strain>
        <tissue evidence="11">Whole animal</tissue>
    </source>
</reference>
<dbReference type="GO" id="GO:0005886">
    <property type="term" value="C:plasma membrane"/>
    <property type="evidence" value="ECO:0007669"/>
    <property type="project" value="UniProtKB-SubCell"/>
</dbReference>
<dbReference type="InterPro" id="IPR000276">
    <property type="entry name" value="GPCR_Rhodpsn"/>
</dbReference>
<feature type="domain" description="G-protein coupled receptors family 1 profile" evidence="10">
    <location>
        <begin position="30"/>
        <end position="137"/>
    </location>
</feature>
<reference evidence="11" key="1">
    <citation type="journal article" date="2019" name="bioRxiv">
        <title>The Genome of the Zebra Mussel, Dreissena polymorpha: A Resource for Invasive Species Research.</title>
        <authorList>
            <person name="McCartney M.A."/>
            <person name="Auch B."/>
            <person name="Kono T."/>
            <person name="Mallez S."/>
            <person name="Zhang Y."/>
            <person name="Obille A."/>
            <person name="Becker A."/>
            <person name="Abrahante J.E."/>
            <person name="Garbe J."/>
            <person name="Badalamenti J.P."/>
            <person name="Herman A."/>
            <person name="Mangelson H."/>
            <person name="Liachko I."/>
            <person name="Sullivan S."/>
            <person name="Sone E.D."/>
            <person name="Koren S."/>
            <person name="Silverstein K.A.T."/>
            <person name="Beckman K.B."/>
            <person name="Gohl D.M."/>
        </authorList>
    </citation>
    <scope>NUCLEOTIDE SEQUENCE</scope>
    <source>
        <strain evidence="11">Duluth1</strain>
        <tissue evidence="11">Whole animal</tissue>
    </source>
</reference>
<comment type="caution">
    <text evidence="11">The sequence shown here is derived from an EMBL/GenBank/DDBJ whole genome shotgun (WGS) entry which is preliminary data.</text>
</comment>
<dbReference type="Gene3D" id="1.20.1070.10">
    <property type="entry name" value="Rhodopsin 7-helix transmembrane proteins"/>
    <property type="match status" value="1"/>
</dbReference>
<evidence type="ECO:0000256" key="3">
    <source>
        <dbReference type="ARBA" id="ARBA00022692"/>
    </source>
</evidence>
<evidence type="ECO:0000313" key="11">
    <source>
        <dbReference type="EMBL" id="KAH3818325.1"/>
    </source>
</evidence>
<feature type="transmembrane region" description="Helical" evidence="9">
    <location>
        <begin position="89"/>
        <end position="111"/>
    </location>
</feature>
<evidence type="ECO:0000256" key="4">
    <source>
        <dbReference type="ARBA" id="ARBA00022989"/>
    </source>
</evidence>
<dbReference type="Proteomes" id="UP000828390">
    <property type="component" value="Unassembled WGS sequence"/>
</dbReference>
<dbReference type="InterPro" id="IPR017452">
    <property type="entry name" value="GPCR_Rhodpsn_7TM"/>
</dbReference>
<dbReference type="PROSITE" id="PS50262">
    <property type="entry name" value="G_PROTEIN_RECEP_F1_2"/>
    <property type="match status" value="1"/>
</dbReference>